<protein>
    <submittedName>
        <fullName evidence="1">Uncharacterized protein</fullName>
    </submittedName>
</protein>
<name>A0A645D1P9_9ZZZZ</name>
<sequence length="80" mass="8467">MDPGKFITPTPAPVVTLKPNIPDLGGLKTINPDLLITPTLSPIMTLNPNIPDLGNGTLIDPNKLKTDLPIIKPGLDLPKP</sequence>
<dbReference type="AlphaFoldDB" id="A0A645D1P9"/>
<comment type="caution">
    <text evidence="1">The sequence shown here is derived from an EMBL/GenBank/DDBJ whole genome shotgun (WGS) entry which is preliminary data.</text>
</comment>
<gene>
    <name evidence="1" type="ORF">SDC9_130051</name>
</gene>
<reference evidence="1" key="1">
    <citation type="submission" date="2019-08" db="EMBL/GenBank/DDBJ databases">
        <authorList>
            <person name="Kucharzyk K."/>
            <person name="Murdoch R.W."/>
            <person name="Higgins S."/>
            <person name="Loffler F."/>
        </authorList>
    </citation>
    <scope>NUCLEOTIDE SEQUENCE</scope>
</reference>
<organism evidence="1">
    <name type="scientific">bioreactor metagenome</name>
    <dbReference type="NCBI Taxonomy" id="1076179"/>
    <lineage>
        <taxon>unclassified sequences</taxon>
        <taxon>metagenomes</taxon>
        <taxon>ecological metagenomes</taxon>
    </lineage>
</organism>
<accession>A0A645D1P9</accession>
<dbReference type="EMBL" id="VSSQ01031906">
    <property type="protein sequence ID" value="MPM82988.1"/>
    <property type="molecule type" value="Genomic_DNA"/>
</dbReference>
<evidence type="ECO:0000313" key="1">
    <source>
        <dbReference type="EMBL" id="MPM82988.1"/>
    </source>
</evidence>
<proteinExistence type="predicted"/>